<keyword evidence="4" id="KW-0788">Thiol protease</keyword>
<dbReference type="Gene3D" id="2.60.120.380">
    <property type="match status" value="1"/>
</dbReference>
<dbReference type="Pfam" id="PF01067">
    <property type="entry name" value="Calpain_III"/>
    <property type="match status" value="1"/>
</dbReference>
<dbReference type="GO" id="GO:0004198">
    <property type="term" value="F:calcium-dependent cysteine-type endopeptidase activity"/>
    <property type="evidence" value="ECO:0007669"/>
    <property type="project" value="InterPro"/>
</dbReference>
<dbReference type="SMART" id="SM00720">
    <property type="entry name" value="calpain_III"/>
    <property type="match status" value="1"/>
</dbReference>
<dbReference type="PANTHER" id="PTHR10183">
    <property type="entry name" value="CALPAIN"/>
    <property type="match status" value="1"/>
</dbReference>
<evidence type="ECO:0000256" key="3">
    <source>
        <dbReference type="ARBA" id="ARBA00022801"/>
    </source>
</evidence>
<dbReference type="PANTHER" id="PTHR10183:SF379">
    <property type="entry name" value="CALPAIN-5"/>
    <property type="match status" value="1"/>
</dbReference>
<keyword evidence="3" id="KW-0378">Hydrolase</keyword>
<dbReference type="InterPro" id="IPR036213">
    <property type="entry name" value="Calpain_III_sf"/>
</dbReference>
<protein>
    <recommendedName>
        <fullName evidence="5">Peptidase C2 calpain domain-containing protein</fullName>
    </recommendedName>
</protein>
<comment type="caution">
    <text evidence="6">The sequence shown here is derived from an EMBL/GenBank/DDBJ whole genome shotgun (WGS) entry which is preliminary data.</text>
</comment>
<dbReference type="SUPFAM" id="SSF49758">
    <property type="entry name" value="Calpain large subunit, middle domain (domain III)"/>
    <property type="match status" value="1"/>
</dbReference>
<dbReference type="InterPro" id="IPR022683">
    <property type="entry name" value="Calpain_III"/>
</dbReference>
<name>A0AAN9E8Q8_CROPI</name>
<evidence type="ECO:0000256" key="4">
    <source>
        <dbReference type="ARBA" id="ARBA00022807"/>
    </source>
</evidence>
<reference evidence="6 7" key="1">
    <citation type="submission" date="2024-01" db="EMBL/GenBank/DDBJ databases">
        <title>The genomes of 5 underutilized Papilionoideae crops provide insights into root nodulation and disease resistanc.</title>
        <authorList>
            <person name="Yuan L."/>
        </authorList>
    </citation>
    <scope>NUCLEOTIDE SEQUENCE [LARGE SCALE GENOMIC DNA]</scope>
    <source>
        <strain evidence="6">ZHUSHIDOU_FW_LH</strain>
        <tissue evidence="6">Leaf</tissue>
    </source>
</reference>
<comment type="similarity">
    <text evidence="1">Belongs to the peptidase C2 family.</text>
</comment>
<feature type="domain" description="Peptidase C2 calpain" evidence="5">
    <location>
        <begin position="117"/>
        <end position="210"/>
    </location>
</feature>
<dbReference type="Proteomes" id="UP001372338">
    <property type="component" value="Unassembled WGS sequence"/>
</dbReference>
<proteinExistence type="inferred from homology"/>
<dbReference type="AlphaFoldDB" id="A0AAN9E8Q8"/>
<evidence type="ECO:0000313" key="6">
    <source>
        <dbReference type="EMBL" id="KAK7247332.1"/>
    </source>
</evidence>
<dbReference type="EMBL" id="JAYWIO010000008">
    <property type="protein sequence ID" value="KAK7247332.1"/>
    <property type="molecule type" value="Genomic_DNA"/>
</dbReference>
<organism evidence="6 7">
    <name type="scientific">Crotalaria pallida</name>
    <name type="common">Smooth rattlebox</name>
    <name type="synonym">Crotalaria striata</name>
    <dbReference type="NCBI Taxonomy" id="3830"/>
    <lineage>
        <taxon>Eukaryota</taxon>
        <taxon>Viridiplantae</taxon>
        <taxon>Streptophyta</taxon>
        <taxon>Embryophyta</taxon>
        <taxon>Tracheophyta</taxon>
        <taxon>Spermatophyta</taxon>
        <taxon>Magnoliopsida</taxon>
        <taxon>eudicotyledons</taxon>
        <taxon>Gunneridae</taxon>
        <taxon>Pentapetalae</taxon>
        <taxon>rosids</taxon>
        <taxon>fabids</taxon>
        <taxon>Fabales</taxon>
        <taxon>Fabaceae</taxon>
        <taxon>Papilionoideae</taxon>
        <taxon>50 kb inversion clade</taxon>
        <taxon>genistoids sensu lato</taxon>
        <taxon>core genistoids</taxon>
        <taxon>Crotalarieae</taxon>
        <taxon>Crotalaria</taxon>
    </lineage>
</organism>
<evidence type="ECO:0000313" key="7">
    <source>
        <dbReference type="Proteomes" id="UP001372338"/>
    </source>
</evidence>
<evidence type="ECO:0000256" key="2">
    <source>
        <dbReference type="ARBA" id="ARBA00022670"/>
    </source>
</evidence>
<accession>A0AAN9E8Q8</accession>
<sequence>MIILDSWVAFWVDVGIKDFLIWELGIEIRLLFCSFSHFIIDTVPNCMWSLRSAECCVVKLLLCAFCYYSCFAYSLLLCSGFSEGAFPMRKRLGCRCSGLDHGISTLDIVNILTAAAKLNMLVSMCSDRSSVSFGSSSYGYSKTRGRRAAFNIYLHESVGGTDYVNSREISCEMVLEPDPKGYTIVLTTIHPGEEAPFVLSVFTMASITLEALELVDTWSNCIFDDSSSCTMLLPAYIEEVLALGVFIMYIETSNYRVVEVDLKTEAGLSMESATERDDTRRKKVVNEEGNQPITVSRVGNSVSKSTYLNMGCSQKQVEDDEGISTNNDGYDMIQMVDEAVETIEIQANIGNGSNDLKEDEALTSQKTAAGNIDFNLEEEFATIEQYTRMCEGKKTQSMHSTKLNSVIVKHRRIETT</sequence>
<evidence type="ECO:0000256" key="1">
    <source>
        <dbReference type="ARBA" id="ARBA00007623"/>
    </source>
</evidence>
<dbReference type="GO" id="GO:0006508">
    <property type="term" value="P:proteolysis"/>
    <property type="evidence" value="ECO:0007669"/>
    <property type="project" value="UniProtKB-KW"/>
</dbReference>
<evidence type="ECO:0000259" key="5">
    <source>
        <dbReference type="SMART" id="SM00720"/>
    </source>
</evidence>
<dbReference type="InterPro" id="IPR022682">
    <property type="entry name" value="Calpain_domain_III"/>
</dbReference>
<gene>
    <name evidence="6" type="ORF">RIF29_42213</name>
</gene>
<keyword evidence="7" id="KW-1185">Reference proteome</keyword>
<dbReference type="InterPro" id="IPR022684">
    <property type="entry name" value="Calpain_cysteine_protease"/>
</dbReference>
<keyword evidence="2" id="KW-0645">Protease</keyword>